<dbReference type="SUPFAM" id="SSF53474">
    <property type="entry name" value="alpha/beta-Hydrolases"/>
    <property type="match status" value="1"/>
</dbReference>
<dbReference type="PANTHER" id="PTHR43798:SF31">
    <property type="entry name" value="AB HYDROLASE SUPERFAMILY PROTEIN YCLE"/>
    <property type="match status" value="1"/>
</dbReference>
<dbReference type="Gene3D" id="3.40.50.1820">
    <property type="entry name" value="alpha/beta hydrolase"/>
    <property type="match status" value="1"/>
</dbReference>
<dbReference type="RefSeq" id="WP_344678151.1">
    <property type="nucleotide sequence ID" value="NZ_BAAAUX010000005.1"/>
</dbReference>
<keyword evidence="4" id="KW-1185">Reference proteome</keyword>
<dbReference type="PANTHER" id="PTHR43798">
    <property type="entry name" value="MONOACYLGLYCEROL LIPASE"/>
    <property type="match status" value="1"/>
</dbReference>
<name>A0ABN3V6J4_9PSEU</name>
<sequence>MTAPPQGVEADHIEFPAGRVRFHRAGGSGPAIVLLHGGGLDTGLLSWRPTIPVLAADHRVFIPDLPGHGGSRPWHGRANQRTFEEVLRWLLDAWRLPDAVLVGQSTGASIATGFALRHPQRVRGLVLVDPAGVQARLKRHLLTYLLVKLRFVGPLSARALGWSRALTRLVLTRGVFTGSAPVSDLEAIVDEAVAEARGRRSMFSDWLVDSLERRAMRVNHLPHLDRVQCPTMIIHGEKDSVVPESAAREAAGAIAGSMLRVLPDAGHWPSRERPTEFNALLREFVNTHR</sequence>
<feature type="domain" description="AB hydrolase-1" evidence="2">
    <location>
        <begin position="30"/>
        <end position="270"/>
    </location>
</feature>
<dbReference type="InterPro" id="IPR050266">
    <property type="entry name" value="AB_hydrolase_sf"/>
</dbReference>
<comment type="caution">
    <text evidence="3">The sequence shown here is derived from an EMBL/GenBank/DDBJ whole genome shotgun (WGS) entry which is preliminary data.</text>
</comment>
<evidence type="ECO:0000313" key="4">
    <source>
        <dbReference type="Proteomes" id="UP001500979"/>
    </source>
</evidence>
<reference evidence="3 4" key="1">
    <citation type="journal article" date="2019" name="Int. J. Syst. Evol. Microbiol.">
        <title>The Global Catalogue of Microorganisms (GCM) 10K type strain sequencing project: providing services to taxonomists for standard genome sequencing and annotation.</title>
        <authorList>
            <consortium name="The Broad Institute Genomics Platform"/>
            <consortium name="The Broad Institute Genome Sequencing Center for Infectious Disease"/>
            <person name="Wu L."/>
            <person name="Ma J."/>
        </authorList>
    </citation>
    <scope>NUCLEOTIDE SEQUENCE [LARGE SCALE GENOMIC DNA]</scope>
    <source>
        <strain evidence="3 4">JCM 9383</strain>
    </source>
</reference>
<evidence type="ECO:0000259" key="2">
    <source>
        <dbReference type="Pfam" id="PF00561"/>
    </source>
</evidence>
<dbReference type="InterPro" id="IPR000639">
    <property type="entry name" value="Epox_hydrolase-like"/>
</dbReference>
<keyword evidence="1 3" id="KW-0378">Hydrolase</keyword>
<dbReference type="PRINTS" id="PR00111">
    <property type="entry name" value="ABHYDROLASE"/>
</dbReference>
<dbReference type="EMBL" id="BAAAUX010000005">
    <property type="protein sequence ID" value="GAA2778381.1"/>
    <property type="molecule type" value="Genomic_DNA"/>
</dbReference>
<dbReference type="Proteomes" id="UP001500979">
    <property type="component" value="Unassembled WGS sequence"/>
</dbReference>
<dbReference type="Pfam" id="PF00561">
    <property type="entry name" value="Abhydrolase_1"/>
    <property type="match status" value="1"/>
</dbReference>
<proteinExistence type="predicted"/>
<protein>
    <submittedName>
        <fullName evidence="3">Alpha/beta hydrolase</fullName>
    </submittedName>
</protein>
<dbReference type="InterPro" id="IPR000073">
    <property type="entry name" value="AB_hydrolase_1"/>
</dbReference>
<dbReference type="PRINTS" id="PR00412">
    <property type="entry name" value="EPOXHYDRLASE"/>
</dbReference>
<evidence type="ECO:0000256" key="1">
    <source>
        <dbReference type="ARBA" id="ARBA00022801"/>
    </source>
</evidence>
<accession>A0ABN3V6J4</accession>
<evidence type="ECO:0000313" key="3">
    <source>
        <dbReference type="EMBL" id="GAA2778381.1"/>
    </source>
</evidence>
<dbReference type="InterPro" id="IPR029058">
    <property type="entry name" value="AB_hydrolase_fold"/>
</dbReference>
<dbReference type="GO" id="GO:0016787">
    <property type="term" value="F:hydrolase activity"/>
    <property type="evidence" value="ECO:0007669"/>
    <property type="project" value="UniProtKB-KW"/>
</dbReference>
<organism evidence="3 4">
    <name type="scientific">Saccharopolyspora taberi</name>
    <dbReference type="NCBI Taxonomy" id="60895"/>
    <lineage>
        <taxon>Bacteria</taxon>
        <taxon>Bacillati</taxon>
        <taxon>Actinomycetota</taxon>
        <taxon>Actinomycetes</taxon>
        <taxon>Pseudonocardiales</taxon>
        <taxon>Pseudonocardiaceae</taxon>
        <taxon>Saccharopolyspora</taxon>
    </lineage>
</organism>
<gene>
    <name evidence="3" type="ORF">GCM10010470_09570</name>
</gene>